<protein>
    <submittedName>
        <fullName evidence="2">Uncharacterized protein</fullName>
    </submittedName>
</protein>
<gene>
    <name evidence="2" type="ORF">FGG08_002145</name>
</gene>
<dbReference type="AlphaFoldDB" id="A0A9P8L4S0"/>
<accession>A0A9P8L4S0</accession>
<keyword evidence="3" id="KW-1185">Reference proteome</keyword>
<evidence type="ECO:0000256" key="1">
    <source>
        <dbReference type="SAM" id="MobiDB-lite"/>
    </source>
</evidence>
<name>A0A9P8L4S0_9PEZI</name>
<proteinExistence type="predicted"/>
<comment type="caution">
    <text evidence="2">The sequence shown here is derived from an EMBL/GenBank/DDBJ whole genome shotgun (WGS) entry which is preliminary data.</text>
</comment>
<dbReference type="Proteomes" id="UP000698800">
    <property type="component" value="Unassembled WGS sequence"/>
</dbReference>
<dbReference type="EMBL" id="JAGHQL010000030">
    <property type="protein sequence ID" value="KAH0543584.1"/>
    <property type="molecule type" value="Genomic_DNA"/>
</dbReference>
<organism evidence="2 3">
    <name type="scientific">Glutinoglossum americanum</name>
    <dbReference type="NCBI Taxonomy" id="1670608"/>
    <lineage>
        <taxon>Eukaryota</taxon>
        <taxon>Fungi</taxon>
        <taxon>Dikarya</taxon>
        <taxon>Ascomycota</taxon>
        <taxon>Pezizomycotina</taxon>
        <taxon>Geoglossomycetes</taxon>
        <taxon>Geoglossales</taxon>
        <taxon>Geoglossaceae</taxon>
        <taxon>Glutinoglossum</taxon>
    </lineage>
</organism>
<reference evidence="2" key="1">
    <citation type="submission" date="2021-03" db="EMBL/GenBank/DDBJ databases">
        <title>Comparative genomics and phylogenomic investigation of the class Geoglossomycetes provide insights into ecological specialization and systematics.</title>
        <authorList>
            <person name="Melie T."/>
            <person name="Pirro S."/>
            <person name="Miller A.N."/>
            <person name="Quandt A."/>
        </authorList>
    </citation>
    <scope>NUCLEOTIDE SEQUENCE</scope>
    <source>
        <strain evidence="2">GBOQ0MN5Z8</strain>
    </source>
</reference>
<feature type="compositionally biased region" description="Low complexity" evidence="1">
    <location>
        <begin position="208"/>
        <end position="217"/>
    </location>
</feature>
<evidence type="ECO:0000313" key="2">
    <source>
        <dbReference type="EMBL" id="KAH0543584.1"/>
    </source>
</evidence>
<sequence length="340" mass="36193">METSQSLPFIPPPPPATEPGYFILTRSSSADDKSQILIPPSLVPTLKSLTILSLEIFSPAVPGDGGSGGDNNPACTECTVKIYKPIGGHLPRILPQVWPALLGSLGPGSAIVLLADISLCAACGDSARSETTTVTPAPAPAPAPTLVQAPTSVRYPALPPSWPLVKRRARARDRGPSDDIAPWLAARKRARGHGDAAPSSRSSEDGGDAAARAKGAGTILSPPPVLDLPKITVDDVHPGRPYPDCLRFKRLFTVTVNVVRAGSMATQQTVNFPPHRPLNALVDHIISIVDYNYWESTLELSLDGKDIIDPPDRIECWQALLWRTVEGGTKPITAYVKQRG</sequence>
<evidence type="ECO:0000313" key="3">
    <source>
        <dbReference type="Proteomes" id="UP000698800"/>
    </source>
</evidence>
<feature type="region of interest" description="Disordered" evidence="1">
    <location>
        <begin position="188"/>
        <end position="221"/>
    </location>
</feature>